<dbReference type="OrthoDB" id="797514at2"/>
<organism evidence="2 3">
    <name type="scientific">Mucilaginibacter celer</name>
    <dbReference type="NCBI Taxonomy" id="2305508"/>
    <lineage>
        <taxon>Bacteria</taxon>
        <taxon>Pseudomonadati</taxon>
        <taxon>Bacteroidota</taxon>
        <taxon>Sphingobacteriia</taxon>
        <taxon>Sphingobacteriales</taxon>
        <taxon>Sphingobacteriaceae</taxon>
        <taxon>Mucilaginibacter</taxon>
    </lineage>
</organism>
<feature type="transmembrane region" description="Helical" evidence="1">
    <location>
        <begin position="55"/>
        <end position="81"/>
    </location>
</feature>
<sequence>MEFGWKYIWKLYGWKELLSKDNKLFYFTVLIVVLTLAFILGVNQANLAYNLINRIIDIGIAIIPTLLGFNLGAYALIIGYLSNKNLLDALIEKQGNDSTNYLEKISGVFAINIIMQAFTLLVCFLIKMVITIIDSIAISQDLQNFFYSNLYTSIINDLIFMIVTFLTVYSIVLVIQNVINLFNFNQLFTYFSLKKKDNQI</sequence>
<name>A0A494W1D5_9SPHI</name>
<dbReference type="RefSeq" id="WP_119410931.1">
    <property type="nucleotide sequence ID" value="NZ_CP032869.1"/>
</dbReference>
<keyword evidence="1" id="KW-1133">Transmembrane helix</keyword>
<gene>
    <name evidence="2" type="ORF">HYN43_019485</name>
</gene>
<evidence type="ECO:0000313" key="2">
    <source>
        <dbReference type="EMBL" id="AYL97358.1"/>
    </source>
</evidence>
<protein>
    <submittedName>
        <fullName evidence="2">Uncharacterized protein</fullName>
    </submittedName>
</protein>
<dbReference type="KEGG" id="muh:HYN43_019485"/>
<dbReference type="Proteomes" id="UP000270046">
    <property type="component" value="Chromosome"/>
</dbReference>
<feature type="transmembrane region" description="Helical" evidence="1">
    <location>
        <begin position="158"/>
        <end position="179"/>
    </location>
</feature>
<evidence type="ECO:0000256" key="1">
    <source>
        <dbReference type="SAM" id="Phobius"/>
    </source>
</evidence>
<feature type="transmembrane region" description="Helical" evidence="1">
    <location>
        <begin position="109"/>
        <end position="137"/>
    </location>
</feature>
<dbReference type="AlphaFoldDB" id="A0A494W1D5"/>
<reference evidence="2 3" key="1">
    <citation type="submission" date="2018-10" db="EMBL/GenBank/DDBJ databases">
        <title>Genome sequencing of Mucilaginibacter sp. HYN0043.</title>
        <authorList>
            <person name="Kim M."/>
            <person name="Yi H."/>
        </authorList>
    </citation>
    <scope>NUCLEOTIDE SEQUENCE [LARGE SCALE GENOMIC DNA]</scope>
    <source>
        <strain evidence="2 3">HYN0043</strain>
    </source>
</reference>
<keyword evidence="1" id="KW-0472">Membrane</keyword>
<dbReference type="EMBL" id="CP032869">
    <property type="protein sequence ID" value="AYL97358.1"/>
    <property type="molecule type" value="Genomic_DNA"/>
</dbReference>
<feature type="transmembrane region" description="Helical" evidence="1">
    <location>
        <begin position="24"/>
        <end position="43"/>
    </location>
</feature>
<proteinExistence type="predicted"/>
<keyword evidence="3" id="KW-1185">Reference proteome</keyword>
<accession>A0A494W1D5</accession>
<evidence type="ECO:0000313" key="3">
    <source>
        <dbReference type="Proteomes" id="UP000270046"/>
    </source>
</evidence>
<keyword evidence="1" id="KW-0812">Transmembrane</keyword>